<proteinExistence type="predicted"/>
<dbReference type="AlphaFoldDB" id="A0A1G2BI39"/>
<comment type="caution">
    <text evidence="1">The sequence shown here is derived from an EMBL/GenBank/DDBJ whole genome shotgun (WGS) entry which is preliminary data.</text>
</comment>
<reference evidence="1 2" key="1">
    <citation type="journal article" date="2016" name="Nat. Commun.">
        <title>Thousands of microbial genomes shed light on interconnected biogeochemical processes in an aquifer system.</title>
        <authorList>
            <person name="Anantharaman K."/>
            <person name="Brown C.T."/>
            <person name="Hug L.A."/>
            <person name="Sharon I."/>
            <person name="Castelle C.J."/>
            <person name="Probst A.J."/>
            <person name="Thomas B.C."/>
            <person name="Singh A."/>
            <person name="Wilkins M.J."/>
            <person name="Karaoz U."/>
            <person name="Brodie E.L."/>
            <person name="Williams K.H."/>
            <person name="Hubbard S.S."/>
            <person name="Banfield J.F."/>
        </authorList>
    </citation>
    <scope>NUCLEOTIDE SEQUENCE [LARGE SCALE GENOMIC DNA]</scope>
</reference>
<dbReference type="Proteomes" id="UP000177817">
    <property type="component" value="Unassembled WGS sequence"/>
</dbReference>
<evidence type="ECO:0000313" key="2">
    <source>
        <dbReference type="Proteomes" id="UP000177817"/>
    </source>
</evidence>
<organism evidence="1 2">
    <name type="scientific">Candidatus Komeilibacteria bacterium RIFCSPHIGHO2_01_FULL_52_14</name>
    <dbReference type="NCBI Taxonomy" id="1798549"/>
    <lineage>
        <taxon>Bacteria</taxon>
        <taxon>Candidatus Komeiliibacteriota</taxon>
    </lineage>
</organism>
<dbReference type="EMBL" id="MHKK01000050">
    <property type="protein sequence ID" value="OGY88873.1"/>
    <property type="molecule type" value="Genomic_DNA"/>
</dbReference>
<accession>A0A1G2BI39</accession>
<gene>
    <name evidence="1" type="ORF">A2677_02175</name>
</gene>
<name>A0A1G2BI39_9BACT</name>
<protein>
    <submittedName>
        <fullName evidence="1">Uncharacterized protein</fullName>
    </submittedName>
</protein>
<evidence type="ECO:0000313" key="1">
    <source>
        <dbReference type="EMBL" id="OGY88873.1"/>
    </source>
</evidence>
<sequence length="261" mass="29276">MFKFNFLEKIVEKFGVGFHFSGKKNSPTIKNRSEIRNSTVGSVQQANNISNEIKNFSGSEEHISDLEIKILRKLYAKYKKGQYPRLDLRTLHGELGIPDGSYVGPLNDSRFLKIEGSDYVIKDAGIRFMDSFLRKNKPEIDVSSLAISGGPRGQEITGLRLVNNGAASAIGIRCFICADGLQKINIGNIERINPNEESRNSLGFNYSNTPLSQELLKHLKIICEYKNKDGFNFASGRTLSQEKRADGNYNISGHRGDYFEI</sequence>